<feature type="non-terminal residue" evidence="1">
    <location>
        <position position="1"/>
    </location>
</feature>
<sequence length="154" mass="17633">GNKLKEEIISNEDWNGLAELCNLLYLFAQASVYLGCNQYPTLGTVYSTIQRLFKHLNQIEKEITHLTEDPSITGWLAIILDPRFKSLSGVSSTKQDEIINELRIRVDQTNENMPNIVNLYSKSDMSLFFEDESELFSSSFDIELQVYFSISPIP</sequence>
<keyword evidence="2" id="KW-1185">Reference proteome</keyword>
<evidence type="ECO:0000313" key="1">
    <source>
        <dbReference type="EMBL" id="CAG8724541.1"/>
    </source>
</evidence>
<evidence type="ECO:0000313" key="2">
    <source>
        <dbReference type="Proteomes" id="UP000789366"/>
    </source>
</evidence>
<name>A0ACA9PZR1_9GLOM</name>
<feature type="non-terminal residue" evidence="1">
    <location>
        <position position="154"/>
    </location>
</feature>
<proteinExistence type="predicted"/>
<reference evidence="1" key="1">
    <citation type="submission" date="2021-06" db="EMBL/GenBank/DDBJ databases">
        <authorList>
            <person name="Kallberg Y."/>
            <person name="Tangrot J."/>
            <person name="Rosling A."/>
        </authorList>
    </citation>
    <scope>NUCLEOTIDE SEQUENCE</scope>
    <source>
        <strain evidence="1">28 12/20/2015</strain>
    </source>
</reference>
<dbReference type="Proteomes" id="UP000789366">
    <property type="component" value="Unassembled WGS sequence"/>
</dbReference>
<dbReference type="EMBL" id="CAJVPW010030608">
    <property type="protein sequence ID" value="CAG8724541.1"/>
    <property type="molecule type" value="Genomic_DNA"/>
</dbReference>
<gene>
    <name evidence="1" type="ORF">SPELUC_LOCUS12669</name>
</gene>
<accession>A0ACA9PZR1</accession>
<organism evidence="1 2">
    <name type="scientific">Cetraspora pellucida</name>
    <dbReference type="NCBI Taxonomy" id="1433469"/>
    <lineage>
        <taxon>Eukaryota</taxon>
        <taxon>Fungi</taxon>
        <taxon>Fungi incertae sedis</taxon>
        <taxon>Mucoromycota</taxon>
        <taxon>Glomeromycotina</taxon>
        <taxon>Glomeromycetes</taxon>
        <taxon>Diversisporales</taxon>
        <taxon>Gigasporaceae</taxon>
        <taxon>Cetraspora</taxon>
    </lineage>
</organism>
<protein>
    <submittedName>
        <fullName evidence="1">11583_t:CDS:1</fullName>
    </submittedName>
</protein>
<comment type="caution">
    <text evidence="1">The sequence shown here is derived from an EMBL/GenBank/DDBJ whole genome shotgun (WGS) entry which is preliminary data.</text>
</comment>